<evidence type="ECO:0000256" key="4">
    <source>
        <dbReference type="PROSITE-ProRule" id="PRU00091"/>
    </source>
</evidence>
<dbReference type="GO" id="GO:0007165">
    <property type="term" value="P:signal transduction"/>
    <property type="evidence" value="ECO:0007669"/>
    <property type="project" value="InterPro"/>
</dbReference>
<comment type="caution">
    <text evidence="8">The sequence shown here is derived from an EMBL/GenBank/DDBJ whole genome shotgun (WGS) entry which is preliminary data.</text>
</comment>
<dbReference type="SUPFAM" id="SSF48350">
    <property type="entry name" value="GTPase activation domain, GAP"/>
    <property type="match status" value="1"/>
</dbReference>
<gene>
    <name evidence="8" type="ORF">M0811_00099</name>
</gene>
<dbReference type="OMA" id="RITHHRI"/>
<accession>A0A9Q0RE36</accession>
<proteinExistence type="predicted"/>
<evidence type="ECO:0000256" key="5">
    <source>
        <dbReference type="SAM" id="MobiDB-lite"/>
    </source>
</evidence>
<keyword evidence="9" id="KW-1185">Reference proteome</keyword>
<dbReference type="SUPFAM" id="SSF57903">
    <property type="entry name" value="FYVE/PHD zinc finger"/>
    <property type="match status" value="1"/>
</dbReference>
<dbReference type="InterPro" id="IPR000306">
    <property type="entry name" value="Znf_FYVE"/>
</dbReference>
<dbReference type="GO" id="GO:0008270">
    <property type="term" value="F:zinc ion binding"/>
    <property type="evidence" value="ECO:0007669"/>
    <property type="project" value="UniProtKB-KW"/>
</dbReference>
<dbReference type="InterPro" id="IPR017455">
    <property type="entry name" value="Znf_FYVE-rel"/>
</dbReference>
<feature type="domain" description="FYVE-type" evidence="6">
    <location>
        <begin position="673"/>
        <end position="737"/>
    </location>
</feature>
<dbReference type="OrthoDB" id="19923at2759"/>
<feature type="domain" description="Rho-GAP" evidence="7">
    <location>
        <begin position="43"/>
        <end position="291"/>
    </location>
</feature>
<dbReference type="InterPro" id="IPR008936">
    <property type="entry name" value="Rho_GTPase_activation_prot"/>
</dbReference>
<dbReference type="SMART" id="SM00064">
    <property type="entry name" value="FYVE"/>
    <property type="match status" value="1"/>
</dbReference>
<dbReference type="Proteomes" id="UP001149090">
    <property type="component" value="Unassembled WGS sequence"/>
</dbReference>
<dbReference type="AlphaFoldDB" id="A0A9Q0RE36"/>
<dbReference type="PROSITE" id="PS50238">
    <property type="entry name" value="RHOGAP"/>
    <property type="match status" value="1"/>
</dbReference>
<dbReference type="Pfam" id="PF00620">
    <property type="entry name" value="RhoGAP"/>
    <property type="match status" value="1"/>
</dbReference>
<dbReference type="InterPro" id="IPR000198">
    <property type="entry name" value="RhoGAP_dom"/>
</dbReference>
<reference evidence="8" key="1">
    <citation type="submission" date="2022-10" db="EMBL/GenBank/DDBJ databases">
        <title>Novel sulphate-reducing endosymbionts in the free-living metamonad Anaeramoeba.</title>
        <authorList>
            <person name="Jerlstrom-Hultqvist J."/>
            <person name="Cepicka I."/>
            <person name="Gallot-Lavallee L."/>
            <person name="Salas-Leiva D."/>
            <person name="Curtis B.A."/>
            <person name="Zahonova K."/>
            <person name="Pipaliya S."/>
            <person name="Dacks J."/>
            <person name="Roger A.J."/>
        </authorList>
    </citation>
    <scope>NUCLEOTIDE SEQUENCE</scope>
    <source>
        <strain evidence="8">BMAN</strain>
    </source>
</reference>
<organism evidence="8 9">
    <name type="scientific">Anaeramoeba ignava</name>
    <name type="common">Anaerobic marine amoeba</name>
    <dbReference type="NCBI Taxonomy" id="1746090"/>
    <lineage>
        <taxon>Eukaryota</taxon>
        <taxon>Metamonada</taxon>
        <taxon>Anaeramoebidae</taxon>
        <taxon>Anaeramoeba</taxon>
    </lineage>
</organism>
<feature type="region of interest" description="Disordered" evidence="5">
    <location>
        <begin position="543"/>
        <end position="562"/>
    </location>
</feature>
<dbReference type="InterPro" id="IPR025258">
    <property type="entry name" value="RH_dom"/>
</dbReference>
<evidence type="ECO:0000256" key="1">
    <source>
        <dbReference type="ARBA" id="ARBA00022723"/>
    </source>
</evidence>
<keyword evidence="1" id="KW-0479">Metal-binding</keyword>
<feature type="region of interest" description="Disordered" evidence="5">
    <location>
        <begin position="320"/>
        <end position="344"/>
    </location>
</feature>
<evidence type="ECO:0000256" key="2">
    <source>
        <dbReference type="ARBA" id="ARBA00022771"/>
    </source>
</evidence>
<feature type="compositionally biased region" description="Polar residues" evidence="5">
    <location>
        <begin position="327"/>
        <end position="338"/>
    </location>
</feature>
<keyword evidence="3" id="KW-0862">Zinc</keyword>
<keyword evidence="2 4" id="KW-0863">Zinc-finger</keyword>
<dbReference type="Gene3D" id="1.10.555.10">
    <property type="entry name" value="Rho GTPase activation protein"/>
    <property type="match status" value="1"/>
</dbReference>
<evidence type="ECO:0000313" key="8">
    <source>
        <dbReference type="EMBL" id="KAJ5076782.1"/>
    </source>
</evidence>
<dbReference type="InterPro" id="IPR011011">
    <property type="entry name" value="Znf_FYVE_PHD"/>
</dbReference>
<feature type="region of interest" description="Disordered" evidence="5">
    <location>
        <begin position="496"/>
        <end position="517"/>
    </location>
</feature>
<dbReference type="PROSITE" id="PS50178">
    <property type="entry name" value="ZF_FYVE"/>
    <property type="match status" value="1"/>
</dbReference>
<dbReference type="EMBL" id="JAPDFW010000059">
    <property type="protein sequence ID" value="KAJ5076782.1"/>
    <property type="molecule type" value="Genomic_DNA"/>
</dbReference>
<protein>
    <submittedName>
        <fullName evidence="8">Rabenosyn-5</fullName>
    </submittedName>
</protein>
<dbReference type="Pfam" id="PF13901">
    <property type="entry name" value="RH_dom"/>
    <property type="match status" value="1"/>
</dbReference>
<evidence type="ECO:0000313" key="9">
    <source>
        <dbReference type="Proteomes" id="UP001149090"/>
    </source>
</evidence>
<dbReference type="InterPro" id="IPR013083">
    <property type="entry name" value="Znf_RING/FYVE/PHD"/>
</dbReference>
<name>A0A9Q0RE36_ANAIG</name>
<feature type="region of interest" description="Disordered" evidence="5">
    <location>
        <begin position="849"/>
        <end position="873"/>
    </location>
</feature>
<evidence type="ECO:0000259" key="6">
    <source>
        <dbReference type="PROSITE" id="PS50178"/>
    </source>
</evidence>
<feature type="compositionally biased region" description="Low complexity" evidence="5">
    <location>
        <begin position="543"/>
        <end position="553"/>
    </location>
</feature>
<feature type="compositionally biased region" description="Polar residues" evidence="5">
    <location>
        <begin position="849"/>
        <end position="859"/>
    </location>
</feature>
<evidence type="ECO:0000259" key="7">
    <source>
        <dbReference type="PROSITE" id="PS50238"/>
    </source>
</evidence>
<sequence length="886" mass="104348">MSNEKNNKKDKEDFPLNSSKIKLTSLKNQPRITHHRIKKHFGTSINELLSGDFLVPQVLTILCQYLTDKGIDSRNLLQERRNETRFQEFFFQWNLGNFCDPEDPIIAFHLLRQWLQELPEPLFPGYVYNDCMDIVSKYVRTCESNLLQNEKIQRLIEICGGSNDIISKFISGFDPPNGPHFRDERYNLYKIVQKYCFGVWCDTNSVYELYFTQLPKANQRALECLGICVCKLSLNSSVNGFSLDHASSILSPYLLRPNFWFSSPKQQNLHKKLRRIFFMMFLIFLKRKHILLTENEKDAISLEGNDIIEHLATKYNPTLFGKDQSSESKQTNSKNKIQYESRHKKKKTESTLMIDVENDKKKAIIIKSLIEVKNQTEENPETILSKTYTFSQTLSPQKKKLPHLQTYGLQSELFKKQMKKRKNKEESKFLIGNFDEKKASISSRNQLVNIDDFLQHSPYMKKWSEEQELQIPKFILKEVHLNEKLLKNLEKRSAYSNRIPKQNQENENENENENNENFKEKQKEIFDKNDKENGISLIDSSEEYSTTTTTKTDTNIEEDNNSLIPGQGLLHLLVGNMNKSSRKKIGMKMVNERKKQRNKEKKESNENTTDSIHFKKLVANPKPWSYPRAIYFNYIQDEDDEKFFEDENEILFKKGAFIYDQNSELLNHDLPYFHKGDCCEECGTKFTLLVRSDHCMYCGRILCSTCCSRTSIIPSKIVQQGDFEQHHTCLKCEDHLVRHFKIPLINFDNLTQLSIKKIGIQKIDEIRRLRQRILDEIYHTLLDKQKDPCSSFLLSFLNGKRFPGLFYQNPRLSLQDFVSIFNDPLYIDWLYDYERFLVMHRTQRIGQNYVSDPKNYSQTDSKKKNKKKVSDSKNKIKNYKSLFDDN</sequence>
<dbReference type="Gene3D" id="3.30.40.10">
    <property type="entry name" value="Zinc/RING finger domain, C3HC4 (zinc finger)"/>
    <property type="match status" value="1"/>
</dbReference>
<evidence type="ECO:0000256" key="3">
    <source>
        <dbReference type="ARBA" id="ARBA00022833"/>
    </source>
</evidence>